<proteinExistence type="predicted"/>
<dbReference type="EMBL" id="JBICBT010000334">
    <property type="protein sequence ID" value="KAL3117210.1"/>
    <property type="molecule type" value="Genomic_DNA"/>
</dbReference>
<evidence type="ECO:0000313" key="2">
    <source>
        <dbReference type="EMBL" id="KAL3117210.1"/>
    </source>
</evidence>
<dbReference type="InterPro" id="IPR003604">
    <property type="entry name" value="Matrin/U1-like-C_Znf_C2H2"/>
</dbReference>
<dbReference type="InterPro" id="IPR036236">
    <property type="entry name" value="Znf_C2H2_sf"/>
</dbReference>
<dbReference type="InterPro" id="IPR049402">
    <property type="entry name" value="DZF_dom_C"/>
</dbReference>
<protein>
    <recommendedName>
        <fullName evidence="1">DZF domain-containing protein</fullName>
    </recommendedName>
</protein>
<feature type="domain" description="DZF" evidence="1">
    <location>
        <begin position="326"/>
        <end position="690"/>
    </location>
</feature>
<dbReference type="AlphaFoldDB" id="A0ABD2LPP7"/>
<organism evidence="2 3">
    <name type="scientific">Heterodera trifolii</name>
    <dbReference type="NCBI Taxonomy" id="157864"/>
    <lineage>
        <taxon>Eukaryota</taxon>
        <taxon>Metazoa</taxon>
        <taxon>Ecdysozoa</taxon>
        <taxon>Nematoda</taxon>
        <taxon>Chromadorea</taxon>
        <taxon>Rhabditida</taxon>
        <taxon>Tylenchina</taxon>
        <taxon>Tylenchomorpha</taxon>
        <taxon>Tylenchoidea</taxon>
        <taxon>Heteroderidae</taxon>
        <taxon>Heteroderinae</taxon>
        <taxon>Heterodera</taxon>
    </lineage>
</organism>
<keyword evidence="3" id="KW-1185">Reference proteome</keyword>
<sequence>MYSNIGSSGWVGSDHPQQQIGNFYSYDADPTLNPYGGGYNASFDYPNQQPATSSSNANFVPLGSGRHFPHTINQHAQLSFSDNSNANFVPIGSGHCLLPQQNGDVVCYEDSFEMQKIGRKRRRGRKSSRRARMDNCVADQPATHDFGEIVNYDDWQQWNNGWEGQQQFGQNEAASNYDQYGIEPNQNYEDYEIYYDSYETDQTKERWREELEEQKQEYSCDTCKINCIGIMNYQAHLEGKTHRKKLELQQMNADPDQQKFVFHCELCSVASDNRENYEAHIKGQKHQKALKLVMKSGDPIPPITAIPSDNSSSSNSPSCVSIPSVHSLPDTLRQFCDQCVREKVAQIELGPDQLRDAEHLVHRVEQSLFAVSQFLMEDCAVDNSEEPKRLLRGIMRVGLMAKQQLLKSDSRADLVLLCSIVPTVDLLSKIIDHFQLTINGNGEPYVYIVQKVSESAIFVSQIGVSVDVFVTLTCSAMRQWSPGDLDFYPYEEPPNSLPSGPCLRALAEMRRTKFYQVKCAPLAPMDSLIKVLRDIKRRVSAWQTLTDWMIELVVDKVLSDNKKSGELCAGDAFFAFFNAISDGLILGKDFSLSDPCEKLPVDVLANVLEKDRNNIFNSARYAIRQIKGGKIAKLLALDGSSGIPSEHPKKRRKIIAQNDQSNRIDGFGNVEVQAVPEIVGFGWPPQPMDSRGEAAIW</sequence>
<name>A0ABD2LPP7_9BILA</name>
<dbReference type="Pfam" id="PF07528">
    <property type="entry name" value="DZF_N"/>
    <property type="match status" value="1"/>
</dbReference>
<dbReference type="InterPro" id="IPR013087">
    <property type="entry name" value="Znf_C2H2_type"/>
</dbReference>
<dbReference type="Gene3D" id="3.30.460.10">
    <property type="entry name" value="Beta Polymerase, domain 2"/>
    <property type="match status" value="1"/>
</dbReference>
<evidence type="ECO:0000259" key="1">
    <source>
        <dbReference type="PROSITE" id="PS51703"/>
    </source>
</evidence>
<dbReference type="SMART" id="SM00451">
    <property type="entry name" value="ZnF_U1"/>
    <property type="match status" value="2"/>
</dbReference>
<dbReference type="SMART" id="SM00572">
    <property type="entry name" value="DZF"/>
    <property type="match status" value="1"/>
</dbReference>
<dbReference type="Pfam" id="PF20965">
    <property type="entry name" value="DZF_C"/>
    <property type="match status" value="1"/>
</dbReference>
<dbReference type="InterPro" id="IPR043519">
    <property type="entry name" value="NT_sf"/>
</dbReference>
<dbReference type="PANTHER" id="PTHR45762">
    <property type="entry name" value="ZINC FINGER RNA-BINDING PROTEIN"/>
    <property type="match status" value="1"/>
</dbReference>
<reference evidence="2 3" key="1">
    <citation type="submission" date="2024-10" db="EMBL/GenBank/DDBJ databases">
        <authorList>
            <person name="Kim D."/>
        </authorList>
    </citation>
    <scope>NUCLEOTIDE SEQUENCE [LARGE SCALE GENOMIC DNA]</scope>
    <source>
        <strain evidence="2">BH-2024</strain>
    </source>
</reference>
<dbReference type="SMART" id="SM00355">
    <property type="entry name" value="ZnF_C2H2"/>
    <property type="match status" value="2"/>
</dbReference>
<dbReference type="Pfam" id="PF12874">
    <property type="entry name" value="zf-met"/>
    <property type="match status" value="1"/>
</dbReference>
<accession>A0ABD2LPP7</accession>
<dbReference type="InterPro" id="IPR006561">
    <property type="entry name" value="DZF_dom"/>
</dbReference>
<dbReference type="Gene3D" id="1.10.1410.40">
    <property type="match status" value="1"/>
</dbReference>
<dbReference type="Gene3D" id="3.30.160.60">
    <property type="entry name" value="Classic Zinc Finger"/>
    <property type="match status" value="2"/>
</dbReference>
<dbReference type="PROSITE" id="PS51703">
    <property type="entry name" value="DZF"/>
    <property type="match status" value="1"/>
</dbReference>
<dbReference type="InterPro" id="IPR049401">
    <property type="entry name" value="DZF_dom_N"/>
</dbReference>
<evidence type="ECO:0000313" key="3">
    <source>
        <dbReference type="Proteomes" id="UP001620626"/>
    </source>
</evidence>
<dbReference type="PANTHER" id="PTHR45762:SF3">
    <property type="entry name" value="ZINC-FINGER PROTEIN AT 72D, ISOFORM B"/>
    <property type="match status" value="1"/>
</dbReference>
<dbReference type="PROSITE" id="PS50152">
    <property type="entry name" value="25A_SYNTH_3"/>
    <property type="match status" value="1"/>
</dbReference>
<comment type="caution">
    <text evidence="2">The sequence shown here is derived from an EMBL/GenBank/DDBJ whole genome shotgun (WGS) entry which is preliminary data.</text>
</comment>
<gene>
    <name evidence="2" type="ORF">niasHT_007613</name>
</gene>
<dbReference type="SUPFAM" id="SSF57667">
    <property type="entry name" value="beta-beta-alpha zinc fingers"/>
    <property type="match status" value="2"/>
</dbReference>
<dbReference type="Proteomes" id="UP001620626">
    <property type="component" value="Unassembled WGS sequence"/>
</dbReference>